<dbReference type="InterPro" id="IPR029068">
    <property type="entry name" value="Glyas_Bleomycin-R_OHBP_Dase"/>
</dbReference>
<name>A0ABX2ZNW9_9BACI</name>
<gene>
    <name evidence="2" type="ORF">BED47_07140</name>
</gene>
<dbReference type="EMBL" id="MDKC01000023">
    <property type="protein sequence ID" value="ODG91426.1"/>
    <property type="molecule type" value="Genomic_DNA"/>
</dbReference>
<comment type="caution">
    <text evidence="2">The sequence shown here is derived from an EMBL/GenBank/DDBJ whole genome shotgun (WGS) entry which is preliminary data.</text>
</comment>
<dbReference type="SUPFAM" id="SSF54593">
    <property type="entry name" value="Glyoxalase/Bleomycin resistance protein/Dihydroxybiphenyl dioxygenase"/>
    <property type="match status" value="1"/>
</dbReference>
<dbReference type="RefSeq" id="WP_069034194.1">
    <property type="nucleotide sequence ID" value="NZ_MDKC01000023.1"/>
</dbReference>
<accession>A0ABX2ZNW9</accession>
<dbReference type="Pfam" id="PF06983">
    <property type="entry name" value="3-dmu-9_3-mt"/>
    <property type="match status" value="1"/>
</dbReference>
<sequence>MTVQLNSFLMMDGNAKEAIDFYKESLDANLLFCQSFGDAPEDPNSPLPENLKDLVAHAILKIGETNVMIADMFPGLQYRKGNNVNICITTNEIEKTNKFYELLKEDGQVVMPLKQVHFSPAYAIVTDKFGITFQIFTALSEEAVKRGHQKEN</sequence>
<keyword evidence="3" id="KW-1185">Reference proteome</keyword>
<dbReference type="Gene3D" id="3.10.180.10">
    <property type="entry name" value="2,3-Dihydroxybiphenyl 1,2-Dioxygenase, domain 1"/>
    <property type="match status" value="1"/>
</dbReference>
<dbReference type="PANTHER" id="PTHR33990:SF1">
    <property type="entry name" value="PROTEIN YJDN"/>
    <property type="match status" value="1"/>
</dbReference>
<dbReference type="Proteomes" id="UP000094580">
    <property type="component" value="Unassembled WGS sequence"/>
</dbReference>
<evidence type="ECO:0000259" key="1">
    <source>
        <dbReference type="Pfam" id="PF06983"/>
    </source>
</evidence>
<dbReference type="InterPro" id="IPR028973">
    <property type="entry name" value="PhnB-like"/>
</dbReference>
<reference evidence="2 3" key="1">
    <citation type="submission" date="2016-07" db="EMBL/GenBank/DDBJ databases">
        <authorList>
            <person name="Townsley L."/>
            <person name="Shank E.A."/>
        </authorList>
    </citation>
    <scope>NUCLEOTIDE SEQUENCE [LARGE SCALE GENOMIC DNA]</scope>
    <source>
        <strain evidence="2 3">CH01</strain>
    </source>
</reference>
<dbReference type="PANTHER" id="PTHR33990">
    <property type="entry name" value="PROTEIN YJDN-RELATED"/>
    <property type="match status" value="1"/>
</dbReference>
<feature type="domain" description="PhnB-like" evidence="1">
    <location>
        <begin position="6"/>
        <end position="135"/>
    </location>
</feature>
<evidence type="ECO:0000313" key="2">
    <source>
        <dbReference type="EMBL" id="ODG91426.1"/>
    </source>
</evidence>
<protein>
    <recommendedName>
        <fullName evidence="1">PhnB-like domain-containing protein</fullName>
    </recommendedName>
</protein>
<proteinExistence type="predicted"/>
<evidence type="ECO:0000313" key="3">
    <source>
        <dbReference type="Proteomes" id="UP000094580"/>
    </source>
</evidence>
<dbReference type="CDD" id="cd06588">
    <property type="entry name" value="PhnB_like"/>
    <property type="match status" value="1"/>
</dbReference>
<organism evidence="2 3">
    <name type="scientific">Gottfriedia luciferensis</name>
    <dbReference type="NCBI Taxonomy" id="178774"/>
    <lineage>
        <taxon>Bacteria</taxon>
        <taxon>Bacillati</taxon>
        <taxon>Bacillota</taxon>
        <taxon>Bacilli</taxon>
        <taxon>Bacillales</taxon>
        <taxon>Bacillaceae</taxon>
        <taxon>Gottfriedia</taxon>
    </lineage>
</organism>